<dbReference type="EMBL" id="JACOOU010000002">
    <property type="protein sequence ID" value="MBC5672155.1"/>
    <property type="molecule type" value="Genomic_DNA"/>
</dbReference>
<sequence>MYPMSKAFRQAVQENTGRYYRPGRINTEVGVKVTHIQVKRAAMLNGLEMLSVYMGNDMEMYRDVLFYLGQILDGLLGMQIPLQSATWAYG</sequence>
<name>A0ABR7FAC2_9FIRM</name>
<gene>
    <name evidence="1" type="ORF">H8S76_07820</name>
</gene>
<accession>A0ABR7FAC2</accession>
<proteinExistence type="predicted"/>
<dbReference type="Proteomes" id="UP000654573">
    <property type="component" value="Unassembled WGS sequence"/>
</dbReference>
<evidence type="ECO:0000313" key="1">
    <source>
        <dbReference type="EMBL" id="MBC5672155.1"/>
    </source>
</evidence>
<keyword evidence="2" id="KW-1185">Reference proteome</keyword>
<organism evidence="1 2">
    <name type="scientific">Blautia celeris</name>
    <dbReference type="NCBI Taxonomy" id="2763026"/>
    <lineage>
        <taxon>Bacteria</taxon>
        <taxon>Bacillati</taxon>
        <taxon>Bacillota</taxon>
        <taxon>Clostridia</taxon>
        <taxon>Lachnospirales</taxon>
        <taxon>Lachnospiraceae</taxon>
        <taxon>Blautia</taxon>
    </lineage>
</organism>
<reference evidence="1 2" key="1">
    <citation type="submission" date="2020-08" db="EMBL/GenBank/DDBJ databases">
        <title>Genome public.</title>
        <authorList>
            <person name="Liu C."/>
            <person name="Sun Q."/>
        </authorList>
    </citation>
    <scope>NUCLEOTIDE SEQUENCE [LARGE SCALE GENOMIC DNA]</scope>
    <source>
        <strain evidence="1 2">NSJ-34</strain>
    </source>
</reference>
<comment type="caution">
    <text evidence="1">The sequence shown here is derived from an EMBL/GenBank/DDBJ whole genome shotgun (WGS) entry which is preliminary data.</text>
</comment>
<protein>
    <submittedName>
        <fullName evidence="1">Uncharacterized protein</fullName>
    </submittedName>
</protein>
<dbReference type="RefSeq" id="WP_054351805.1">
    <property type="nucleotide sequence ID" value="NZ_JACOOU010000002.1"/>
</dbReference>
<evidence type="ECO:0000313" key="2">
    <source>
        <dbReference type="Proteomes" id="UP000654573"/>
    </source>
</evidence>